<protein>
    <submittedName>
        <fullName evidence="1">Uncharacterized protein</fullName>
    </submittedName>
</protein>
<evidence type="ECO:0000313" key="1">
    <source>
        <dbReference type="EMBL" id="VFQ96406.1"/>
    </source>
</evidence>
<evidence type="ECO:0000313" key="2">
    <source>
        <dbReference type="Proteomes" id="UP000595140"/>
    </source>
</evidence>
<dbReference type="EMBL" id="OOIL02005939">
    <property type="protein sequence ID" value="VFQ96406.1"/>
    <property type="molecule type" value="Genomic_DNA"/>
</dbReference>
<dbReference type="AlphaFoldDB" id="A0A484N7C5"/>
<gene>
    <name evidence="1" type="ORF">CCAM_LOCUS38182</name>
</gene>
<dbReference type="OrthoDB" id="3295at2759"/>
<keyword evidence="2" id="KW-1185">Reference proteome</keyword>
<name>A0A484N7C5_9ASTE</name>
<accession>A0A484N7C5</accession>
<dbReference type="Proteomes" id="UP000595140">
    <property type="component" value="Unassembled WGS sequence"/>
</dbReference>
<reference evidence="1 2" key="1">
    <citation type="submission" date="2018-04" db="EMBL/GenBank/DDBJ databases">
        <authorList>
            <person name="Vogel A."/>
        </authorList>
    </citation>
    <scope>NUCLEOTIDE SEQUENCE [LARGE SCALE GENOMIC DNA]</scope>
</reference>
<proteinExistence type="predicted"/>
<sequence length="84" mass="9066">MEWATLQHLDLRHVDRSSKTLQPHAAAFHPIQALVSVAVGTYVIEFDAFTGCKIAAIDIGSPVVRMAYSPTSGNAIIAILEVSF</sequence>
<organism evidence="1 2">
    <name type="scientific">Cuscuta campestris</name>
    <dbReference type="NCBI Taxonomy" id="132261"/>
    <lineage>
        <taxon>Eukaryota</taxon>
        <taxon>Viridiplantae</taxon>
        <taxon>Streptophyta</taxon>
        <taxon>Embryophyta</taxon>
        <taxon>Tracheophyta</taxon>
        <taxon>Spermatophyta</taxon>
        <taxon>Magnoliopsida</taxon>
        <taxon>eudicotyledons</taxon>
        <taxon>Gunneridae</taxon>
        <taxon>Pentapetalae</taxon>
        <taxon>asterids</taxon>
        <taxon>lamiids</taxon>
        <taxon>Solanales</taxon>
        <taxon>Convolvulaceae</taxon>
        <taxon>Cuscuteae</taxon>
        <taxon>Cuscuta</taxon>
        <taxon>Cuscuta subgen. Grammica</taxon>
        <taxon>Cuscuta sect. Cleistogrammica</taxon>
    </lineage>
</organism>